<organism evidence="1">
    <name type="scientific">Arundo donax</name>
    <name type="common">Giant reed</name>
    <name type="synonym">Donax arundinaceus</name>
    <dbReference type="NCBI Taxonomy" id="35708"/>
    <lineage>
        <taxon>Eukaryota</taxon>
        <taxon>Viridiplantae</taxon>
        <taxon>Streptophyta</taxon>
        <taxon>Embryophyta</taxon>
        <taxon>Tracheophyta</taxon>
        <taxon>Spermatophyta</taxon>
        <taxon>Magnoliopsida</taxon>
        <taxon>Liliopsida</taxon>
        <taxon>Poales</taxon>
        <taxon>Poaceae</taxon>
        <taxon>PACMAD clade</taxon>
        <taxon>Arundinoideae</taxon>
        <taxon>Arundineae</taxon>
        <taxon>Arundo</taxon>
    </lineage>
</organism>
<proteinExistence type="predicted"/>
<dbReference type="AlphaFoldDB" id="A0A0A8Z2I7"/>
<protein>
    <submittedName>
        <fullName evidence="1">Uncharacterized protein</fullName>
    </submittedName>
</protein>
<accession>A0A0A8Z2I7</accession>
<dbReference type="EMBL" id="GBRH01264879">
    <property type="protein sequence ID" value="JAD33016.1"/>
    <property type="molecule type" value="Transcribed_RNA"/>
</dbReference>
<sequence>MPLCYSRVIMFIELYSVRSIQTLLVVLCKDASCLHLYCSRSTTN</sequence>
<evidence type="ECO:0000313" key="1">
    <source>
        <dbReference type="EMBL" id="JAD33016.1"/>
    </source>
</evidence>
<reference evidence="1" key="2">
    <citation type="journal article" date="2015" name="Data Brief">
        <title>Shoot transcriptome of the giant reed, Arundo donax.</title>
        <authorList>
            <person name="Barrero R.A."/>
            <person name="Guerrero F.D."/>
            <person name="Moolhuijzen P."/>
            <person name="Goolsby J.A."/>
            <person name="Tidwell J."/>
            <person name="Bellgard S.E."/>
            <person name="Bellgard M.I."/>
        </authorList>
    </citation>
    <scope>NUCLEOTIDE SEQUENCE</scope>
    <source>
        <tissue evidence="1">Shoot tissue taken approximately 20 cm above the soil surface</tissue>
    </source>
</reference>
<name>A0A0A8Z2I7_ARUDO</name>
<reference evidence="1" key="1">
    <citation type="submission" date="2014-09" db="EMBL/GenBank/DDBJ databases">
        <authorList>
            <person name="Magalhaes I.L.F."/>
            <person name="Oliveira U."/>
            <person name="Santos F.R."/>
            <person name="Vidigal T.H.D.A."/>
            <person name="Brescovit A.D."/>
            <person name="Santos A.J."/>
        </authorList>
    </citation>
    <scope>NUCLEOTIDE SEQUENCE</scope>
    <source>
        <tissue evidence="1">Shoot tissue taken approximately 20 cm above the soil surface</tissue>
    </source>
</reference>